<dbReference type="AlphaFoldDB" id="A0A6L6QMW9"/>
<keyword evidence="5" id="KW-1133">Transmembrane helix</keyword>
<dbReference type="InterPro" id="IPR052346">
    <property type="entry name" value="O-mannosyl-transferase_TMTC"/>
</dbReference>
<evidence type="ECO:0000256" key="4">
    <source>
        <dbReference type="SAM" id="MobiDB-lite"/>
    </source>
</evidence>
<gene>
    <name evidence="6" type="ORF">GM658_24220</name>
</gene>
<dbReference type="SMART" id="SM00028">
    <property type="entry name" value="TPR"/>
    <property type="match status" value="2"/>
</dbReference>
<dbReference type="PROSITE" id="PS50005">
    <property type="entry name" value="TPR"/>
    <property type="match status" value="1"/>
</dbReference>
<organism evidence="6 7">
    <name type="scientific">Massilia eburnea</name>
    <dbReference type="NCBI Taxonomy" id="1776165"/>
    <lineage>
        <taxon>Bacteria</taxon>
        <taxon>Pseudomonadati</taxon>
        <taxon>Pseudomonadota</taxon>
        <taxon>Betaproteobacteria</taxon>
        <taxon>Burkholderiales</taxon>
        <taxon>Oxalobacteraceae</taxon>
        <taxon>Telluria group</taxon>
        <taxon>Massilia</taxon>
    </lineage>
</organism>
<proteinExistence type="predicted"/>
<evidence type="ECO:0000256" key="5">
    <source>
        <dbReference type="SAM" id="Phobius"/>
    </source>
</evidence>
<dbReference type="InterPro" id="IPR019734">
    <property type="entry name" value="TPR_rpt"/>
</dbReference>
<feature type="compositionally biased region" description="Low complexity" evidence="4">
    <location>
        <begin position="134"/>
        <end position="165"/>
    </location>
</feature>
<dbReference type="PANTHER" id="PTHR44227">
    <property type="match status" value="1"/>
</dbReference>
<dbReference type="Pfam" id="PF14559">
    <property type="entry name" value="TPR_19"/>
    <property type="match status" value="1"/>
</dbReference>
<protein>
    <submittedName>
        <fullName evidence="6">Tetratricopeptide repeat protein</fullName>
    </submittedName>
</protein>
<dbReference type="GO" id="GO:0035269">
    <property type="term" value="P:protein O-linked glycosylation via mannose"/>
    <property type="evidence" value="ECO:0007669"/>
    <property type="project" value="TreeGrafter"/>
</dbReference>
<feature type="region of interest" description="Disordered" evidence="4">
    <location>
        <begin position="120"/>
        <end position="200"/>
    </location>
</feature>
<dbReference type="EMBL" id="WNKX01000026">
    <property type="protein sequence ID" value="MTW13722.1"/>
    <property type="molecule type" value="Genomic_DNA"/>
</dbReference>
<dbReference type="Pfam" id="PF13432">
    <property type="entry name" value="TPR_16"/>
    <property type="match status" value="1"/>
</dbReference>
<dbReference type="SUPFAM" id="SSF48452">
    <property type="entry name" value="TPR-like"/>
    <property type="match status" value="1"/>
</dbReference>
<evidence type="ECO:0000313" key="6">
    <source>
        <dbReference type="EMBL" id="MTW13722.1"/>
    </source>
</evidence>
<keyword evidence="1" id="KW-0677">Repeat</keyword>
<dbReference type="GO" id="GO:0030968">
    <property type="term" value="P:endoplasmic reticulum unfolded protein response"/>
    <property type="evidence" value="ECO:0007669"/>
    <property type="project" value="TreeGrafter"/>
</dbReference>
<dbReference type="GO" id="GO:0000030">
    <property type="term" value="F:mannosyltransferase activity"/>
    <property type="evidence" value="ECO:0007669"/>
    <property type="project" value="TreeGrafter"/>
</dbReference>
<name>A0A6L6QMW9_9BURK</name>
<reference evidence="6 7" key="1">
    <citation type="submission" date="2019-11" db="EMBL/GenBank/DDBJ databases">
        <title>Type strains purchased from KCTC, JCM and DSMZ.</title>
        <authorList>
            <person name="Lu H."/>
        </authorList>
    </citation>
    <scope>NUCLEOTIDE SEQUENCE [LARGE SCALE GENOMIC DNA]</scope>
    <source>
        <strain evidence="6 7">JCM 31587</strain>
    </source>
</reference>
<dbReference type="Proteomes" id="UP000472320">
    <property type="component" value="Unassembled WGS sequence"/>
</dbReference>
<sequence length="415" mass="43160">MSLINKMLRDLDARGGDGTRADASSQVRPVSYGARGGLSPLVVAVGLLALALLGGGGFAAWKFFKGGKPAASAAVASHAPQPAPVQPAIQQNAPVAPATADEGPPVVPGDIAAEAHRAAGERLARKMEERNAAARRAAAETATATPAAGTTQSADGAAARAAGGAINAGGAGSARKQRKSDVVTAERLAKGTGRASLEARAKAAPLPAAGAAAGAMPSAVEGSETGLSPQQKAENEYRRALAKLQDARVSEAIASLEQAVALYPRHEAARQTLVGLLLEAGRTPEAIRHLALATSLDPQQANMAMLLARLQLENGGNALETMQRSLPYAESNPDYRAMMAGILQRANRNKEAVEHYQAAVRLQPANGVWWMGMGISLQADKRNPEARLAFQRAKDSGRLTPELQTFVERRLQQLD</sequence>
<comment type="caution">
    <text evidence="6">The sequence shown here is derived from an EMBL/GenBank/DDBJ whole genome shotgun (WGS) entry which is preliminary data.</text>
</comment>
<dbReference type="InterPro" id="IPR011990">
    <property type="entry name" value="TPR-like_helical_dom_sf"/>
</dbReference>
<keyword evidence="5" id="KW-0812">Transmembrane</keyword>
<evidence type="ECO:0000313" key="7">
    <source>
        <dbReference type="Proteomes" id="UP000472320"/>
    </source>
</evidence>
<keyword evidence="5" id="KW-0472">Membrane</keyword>
<evidence type="ECO:0000256" key="3">
    <source>
        <dbReference type="PROSITE-ProRule" id="PRU00339"/>
    </source>
</evidence>
<dbReference type="OrthoDB" id="5406098at2"/>
<feature type="transmembrane region" description="Helical" evidence="5">
    <location>
        <begin position="41"/>
        <end position="61"/>
    </location>
</feature>
<evidence type="ECO:0000256" key="1">
    <source>
        <dbReference type="ARBA" id="ARBA00022737"/>
    </source>
</evidence>
<dbReference type="Gene3D" id="1.25.40.10">
    <property type="entry name" value="Tetratricopeptide repeat domain"/>
    <property type="match status" value="2"/>
</dbReference>
<dbReference type="RefSeq" id="WP_155456638.1">
    <property type="nucleotide sequence ID" value="NZ_WNKX01000026.1"/>
</dbReference>
<accession>A0A6L6QMW9</accession>
<feature type="repeat" description="TPR" evidence="3">
    <location>
        <begin position="333"/>
        <end position="366"/>
    </location>
</feature>
<dbReference type="PANTHER" id="PTHR44227:SF3">
    <property type="entry name" value="PROTEIN O-MANNOSYL-TRANSFERASE TMTC4"/>
    <property type="match status" value="1"/>
</dbReference>
<keyword evidence="2 3" id="KW-0802">TPR repeat</keyword>
<keyword evidence="7" id="KW-1185">Reference proteome</keyword>
<feature type="compositionally biased region" description="Basic and acidic residues" evidence="4">
    <location>
        <begin position="120"/>
        <end position="132"/>
    </location>
</feature>
<evidence type="ECO:0000256" key="2">
    <source>
        <dbReference type="ARBA" id="ARBA00022803"/>
    </source>
</evidence>
<feature type="region of interest" description="Disordered" evidence="4">
    <location>
        <begin position="215"/>
        <end position="234"/>
    </location>
</feature>